<dbReference type="EMBL" id="CAKKLH010000087">
    <property type="protein sequence ID" value="CAH0102585.1"/>
    <property type="molecule type" value="Genomic_DNA"/>
</dbReference>
<dbReference type="InterPro" id="IPR036291">
    <property type="entry name" value="NAD(P)-bd_dom_sf"/>
</dbReference>
<keyword evidence="3" id="KW-1185">Reference proteome</keyword>
<protein>
    <submittedName>
        <fullName evidence="2">Uncharacterized protein</fullName>
    </submittedName>
</protein>
<dbReference type="Pfam" id="PF00106">
    <property type="entry name" value="adh_short"/>
    <property type="match status" value="1"/>
</dbReference>
<dbReference type="SUPFAM" id="SSF51735">
    <property type="entry name" value="NAD(P)-binding Rossmann-fold domains"/>
    <property type="match status" value="1"/>
</dbReference>
<dbReference type="PANTHER" id="PTHR43157:SF66">
    <property type="entry name" value="WW DOMAIN-CONTAINING OXIDOREDUCTASE-LIKE PROTEIN"/>
    <property type="match status" value="1"/>
</dbReference>
<sequence length="328" mass="35943">MLSFLCSLPILVQIGLLIVGVLGCIKIYLKMTMGICTSTKKLSGKTVIITGANTGIGKETAIDLAKRGARVILACRDLKKAAIAKDDIIRESRNKNVFVRQLDLASLKSVRKFAAEILKSELRLDILINNAGCATIEKKLTEDGLEVQMQSNHFGHFLLTNLLLGLLKKSAPSRIIHVSSVAHAMTKTLDLNNLNSELSYNTGTVYYYSKLSQVLCTRHLAPLISSSGVTVNCLHPGAVETEIFRNAPSWFKMIAAVCFPLFFKSAKEGAQTTIHLAVADEVANITGEYFSDCKVAKTSKLANDVGLAKKLWEVSETFVNLKPEERHF</sequence>
<accession>A0A8J2RPD7</accession>
<dbReference type="PRINTS" id="PR00081">
    <property type="entry name" value="GDHRDH"/>
</dbReference>
<dbReference type="Gene3D" id="3.40.50.720">
    <property type="entry name" value="NAD(P)-binding Rossmann-like Domain"/>
    <property type="match status" value="1"/>
</dbReference>
<evidence type="ECO:0000313" key="3">
    <source>
        <dbReference type="Proteomes" id="UP000789390"/>
    </source>
</evidence>
<dbReference type="InterPro" id="IPR002347">
    <property type="entry name" value="SDR_fam"/>
</dbReference>
<gene>
    <name evidence="2" type="ORF">DGAL_LOCUS5005</name>
</gene>
<dbReference type="AlphaFoldDB" id="A0A8J2RPD7"/>
<proteinExistence type="predicted"/>
<dbReference type="OrthoDB" id="191139at2759"/>
<organism evidence="2 3">
    <name type="scientific">Daphnia galeata</name>
    <dbReference type="NCBI Taxonomy" id="27404"/>
    <lineage>
        <taxon>Eukaryota</taxon>
        <taxon>Metazoa</taxon>
        <taxon>Ecdysozoa</taxon>
        <taxon>Arthropoda</taxon>
        <taxon>Crustacea</taxon>
        <taxon>Branchiopoda</taxon>
        <taxon>Diplostraca</taxon>
        <taxon>Cladocera</taxon>
        <taxon>Anomopoda</taxon>
        <taxon>Daphniidae</taxon>
        <taxon>Daphnia</taxon>
    </lineage>
</organism>
<dbReference type="PANTHER" id="PTHR43157">
    <property type="entry name" value="PHOSPHATIDYLINOSITOL-GLYCAN BIOSYNTHESIS CLASS F PROTEIN-RELATED"/>
    <property type="match status" value="1"/>
</dbReference>
<dbReference type="GO" id="GO:0016491">
    <property type="term" value="F:oxidoreductase activity"/>
    <property type="evidence" value="ECO:0007669"/>
    <property type="project" value="UniProtKB-KW"/>
</dbReference>
<comment type="caution">
    <text evidence="2">The sequence shown here is derived from an EMBL/GenBank/DDBJ whole genome shotgun (WGS) entry which is preliminary data.</text>
</comment>
<evidence type="ECO:0000313" key="2">
    <source>
        <dbReference type="EMBL" id="CAH0102585.1"/>
    </source>
</evidence>
<evidence type="ECO:0000256" key="1">
    <source>
        <dbReference type="ARBA" id="ARBA00023002"/>
    </source>
</evidence>
<name>A0A8J2RPD7_9CRUS</name>
<dbReference type="Proteomes" id="UP000789390">
    <property type="component" value="Unassembled WGS sequence"/>
</dbReference>
<reference evidence="2" key="1">
    <citation type="submission" date="2021-11" db="EMBL/GenBank/DDBJ databases">
        <authorList>
            <person name="Schell T."/>
        </authorList>
    </citation>
    <scope>NUCLEOTIDE SEQUENCE</scope>
    <source>
        <strain evidence="2">M5</strain>
    </source>
</reference>
<keyword evidence="1" id="KW-0560">Oxidoreductase</keyword>